<evidence type="ECO:0000256" key="1">
    <source>
        <dbReference type="SAM" id="MobiDB-lite"/>
    </source>
</evidence>
<keyword evidence="3" id="KW-1185">Reference proteome</keyword>
<feature type="compositionally biased region" description="Pro residues" evidence="1">
    <location>
        <begin position="84"/>
        <end position="94"/>
    </location>
</feature>
<sequence>MTGSPLTNGSMDDELSIHRGPPLLFALAAVISAADEYCEGGRHPAKHSLPSRNNAQHIVRVRCKHRPGRRVAGPCLPETAASPGRPPRLPSASN</sequence>
<protein>
    <submittedName>
        <fullName evidence="2">Uncharacterized protein</fullName>
    </submittedName>
</protein>
<gene>
    <name evidence="2" type="ORF">BaRGS_00010477</name>
</gene>
<comment type="caution">
    <text evidence="2">The sequence shown here is derived from an EMBL/GenBank/DDBJ whole genome shotgun (WGS) entry which is preliminary data.</text>
</comment>
<dbReference type="AlphaFoldDB" id="A0ABD0LFX2"/>
<evidence type="ECO:0000313" key="2">
    <source>
        <dbReference type="EMBL" id="KAK7498217.1"/>
    </source>
</evidence>
<accession>A0ABD0LFX2</accession>
<proteinExistence type="predicted"/>
<organism evidence="2 3">
    <name type="scientific">Batillaria attramentaria</name>
    <dbReference type="NCBI Taxonomy" id="370345"/>
    <lineage>
        <taxon>Eukaryota</taxon>
        <taxon>Metazoa</taxon>
        <taxon>Spiralia</taxon>
        <taxon>Lophotrochozoa</taxon>
        <taxon>Mollusca</taxon>
        <taxon>Gastropoda</taxon>
        <taxon>Caenogastropoda</taxon>
        <taxon>Sorbeoconcha</taxon>
        <taxon>Cerithioidea</taxon>
        <taxon>Batillariidae</taxon>
        <taxon>Batillaria</taxon>
    </lineage>
</organism>
<dbReference type="EMBL" id="JACVVK020000052">
    <property type="protein sequence ID" value="KAK7498217.1"/>
    <property type="molecule type" value="Genomic_DNA"/>
</dbReference>
<feature type="region of interest" description="Disordered" evidence="1">
    <location>
        <begin position="69"/>
        <end position="94"/>
    </location>
</feature>
<dbReference type="Proteomes" id="UP001519460">
    <property type="component" value="Unassembled WGS sequence"/>
</dbReference>
<reference evidence="2 3" key="1">
    <citation type="journal article" date="2023" name="Sci. Data">
        <title>Genome assembly of the Korean intertidal mud-creeper Batillaria attramentaria.</title>
        <authorList>
            <person name="Patra A.K."/>
            <person name="Ho P.T."/>
            <person name="Jun S."/>
            <person name="Lee S.J."/>
            <person name="Kim Y."/>
            <person name="Won Y.J."/>
        </authorList>
    </citation>
    <scope>NUCLEOTIDE SEQUENCE [LARGE SCALE GENOMIC DNA]</scope>
    <source>
        <strain evidence="2">Wonlab-2016</strain>
    </source>
</reference>
<name>A0ABD0LFX2_9CAEN</name>
<evidence type="ECO:0000313" key="3">
    <source>
        <dbReference type="Proteomes" id="UP001519460"/>
    </source>
</evidence>